<evidence type="ECO:0000256" key="1">
    <source>
        <dbReference type="SAM" id="MobiDB-lite"/>
    </source>
</evidence>
<feature type="non-terminal residue" evidence="2">
    <location>
        <position position="1"/>
    </location>
</feature>
<feature type="region of interest" description="Disordered" evidence="1">
    <location>
        <begin position="1"/>
        <end position="162"/>
    </location>
</feature>
<dbReference type="EMBL" id="CM000780">
    <property type="protein sequence ID" value="AQK54194.1"/>
    <property type="molecule type" value="Genomic_DNA"/>
</dbReference>
<protein>
    <submittedName>
        <fullName evidence="2">GSDL-motif protein lipase</fullName>
    </submittedName>
</protein>
<dbReference type="AlphaFoldDB" id="A0A1D6Q6S8"/>
<sequence>GSVRARGSEVRRDRRPAGRVLPLPEEPAPAGRLHRRAQRAGARVQRGRQGGHARPRRELPGAQVLRRELPRRRAEHHEAPSKAGVQGRDERVLRVGPVQRQVRVHAQRDAVRQPTPVPVLGPAAPHARRLQDRRRRHLQRLAPLRRADELQAAGRRRPVLAS</sequence>
<accession>A0A1D6Q6S8</accession>
<name>A0A1D6Q6S8_MAIZE</name>
<feature type="compositionally biased region" description="Basic residues" evidence="1">
    <location>
        <begin position="45"/>
        <end position="55"/>
    </location>
</feature>
<organism evidence="2">
    <name type="scientific">Zea mays</name>
    <name type="common">Maize</name>
    <dbReference type="NCBI Taxonomy" id="4577"/>
    <lineage>
        <taxon>Eukaryota</taxon>
        <taxon>Viridiplantae</taxon>
        <taxon>Streptophyta</taxon>
        <taxon>Embryophyta</taxon>
        <taxon>Tracheophyta</taxon>
        <taxon>Spermatophyta</taxon>
        <taxon>Magnoliopsida</taxon>
        <taxon>Liliopsida</taxon>
        <taxon>Poales</taxon>
        <taxon>Poaceae</taxon>
        <taxon>PACMAD clade</taxon>
        <taxon>Panicoideae</taxon>
        <taxon>Andropogonodae</taxon>
        <taxon>Andropogoneae</taxon>
        <taxon>Tripsacinae</taxon>
        <taxon>Zea</taxon>
    </lineage>
</organism>
<gene>
    <name evidence="2" type="ORF">ZEAMMB73_Zm00001d051419</name>
</gene>
<evidence type="ECO:0000313" key="2">
    <source>
        <dbReference type="EMBL" id="AQK54194.1"/>
    </source>
</evidence>
<feature type="compositionally biased region" description="Basic residues" evidence="1">
    <location>
        <begin position="126"/>
        <end position="139"/>
    </location>
</feature>
<feature type="compositionally biased region" description="Basic and acidic residues" evidence="1">
    <location>
        <begin position="1"/>
        <end position="16"/>
    </location>
</feature>
<proteinExistence type="predicted"/>
<feature type="compositionally biased region" description="Basic and acidic residues" evidence="1">
    <location>
        <begin position="65"/>
        <end position="80"/>
    </location>
</feature>
<reference evidence="2" key="1">
    <citation type="submission" date="2015-12" db="EMBL/GenBank/DDBJ databases">
        <title>Update maize B73 reference genome by single molecule sequencing technologies.</title>
        <authorList>
            <consortium name="Maize Genome Sequencing Project"/>
            <person name="Ware D."/>
        </authorList>
    </citation>
    <scope>NUCLEOTIDE SEQUENCE</scope>
    <source>
        <tissue evidence="2">Seedling</tissue>
    </source>
</reference>